<proteinExistence type="predicted"/>
<dbReference type="Pfam" id="PF02098">
    <property type="entry name" value="His_binding"/>
    <property type="match status" value="1"/>
</dbReference>
<reference evidence="1" key="1">
    <citation type="submission" date="2020-03" db="EMBL/GenBank/DDBJ databases">
        <title>A transcriptome and proteome of the tick Rhipicephalus microplus shaped by the genetic composition of its hosts and developmental stage.</title>
        <authorList>
            <person name="Garcia G.R."/>
            <person name="Ribeiro J.M.C."/>
            <person name="Maruyama S.R."/>
            <person name="Gardinasse L.G."/>
            <person name="Nelson K."/>
            <person name="Ferreira B.R."/>
            <person name="Andrade T.G."/>
            <person name="Santos I.K.F.M."/>
        </authorList>
    </citation>
    <scope>NUCLEOTIDE SEQUENCE</scope>
    <source>
        <strain evidence="1">NSGR</strain>
        <tissue evidence="1">Salivary glands</tissue>
    </source>
</reference>
<dbReference type="InterPro" id="IPR002970">
    <property type="entry name" value="Tick_his-bd"/>
</dbReference>
<protein>
    <submittedName>
        <fullName evidence="1">Putative lipocalin lipocalin</fullName>
    </submittedName>
</protein>
<dbReference type="SUPFAM" id="SSF50814">
    <property type="entry name" value="Lipocalins"/>
    <property type="match status" value="1"/>
</dbReference>
<dbReference type="Gene3D" id="2.40.128.20">
    <property type="match status" value="1"/>
</dbReference>
<dbReference type="InterPro" id="IPR012674">
    <property type="entry name" value="Calycin"/>
</dbReference>
<name>A0A6G5A5J5_RHIMP</name>
<dbReference type="EMBL" id="GIKN01004002">
    <property type="protein sequence ID" value="NIE46275.1"/>
    <property type="molecule type" value="Transcribed_RNA"/>
</dbReference>
<dbReference type="GO" id="GO:0030682">
    <property type="term" value="P:symbiont-mediated perturbation of host defenses"/>
    <property type="evidence" value="ECO:0007669"/>
    <property type="project" value="InterPro"/>
</dbReference>
<dbReference type="VEuPathDB" id="VectorBase:LOC119165859"/>
<dbReference type="PRINTS" id="PR01220">
    <property type="entry name" value="HISBINDING"/>
</dbReference>
<sequence>MCEFFTLYPICDHIIEYCYTFNMNVYLLFSIFGLAVCRDSKLYLKPAWADEQKFHRYQDVKKSIQLGVNATFYLAKVTYNSESIWARNISCVRSTARTISDGVFNLTTIAKYTNQSDMHTSYAKVTVTKVYGYKKTKNGFKYKPQDGSMQSKYALTFSNYRTCSIYYGPTHVFSGDYELWVRDYKNIPPCCEFLFKYLALAKRTRVMYEDICDSETDVKG</sequence>
<organism evidence="1">
    <name type="scientific">Rhipicephalus microplus</name>
    <name type="common">Cattle tick</name>
    <name type="synonym">Boophilus microplus</name>
    <dbReference type="NCBI Taxonomy" id="6941"/>
    <lineage>
        <taxon>Eukaryota</taxon>
        <taxon>Metazoa</taxon>
        <taxon>Ecdysozoa</taxon>
        <taxon>Arthropoda</taxon>
        <taxon>Chelicerata</taxon>
        <taxon>Arachnida</taxon>
        <taxon>Acari</taxon>
        <taxon>Parasitiformes</taxon>
        <taxon>Ixodida</taxon>
        <taxon>Ixodoidea</taxon>
        <taxon>Ixodidae</taxon>
        <taxon>Rhipicephalinae</taxon>
        <taxon>Rhipicephalus</taxon>
        <taxon>Boophilus</taxon>
    </lineage>
</organism>
<dbReference type="GO" id="GO:0043176">
    <property type="term" value="F:amine binding"/>
    <property type="evidence" value="ECO:0007669"/>
    <property type="project" value="InterPro"/>
</dbReference>
<evidence type="ECO:0000313" key="1">
    <source>
        <dbReference type="EMBL" id="NIE46275.1"/>
    </source>
</evidence>
<dbReference type="AlphaFoldDB" id="A0A6G5A5J5"/>
<accession>A0A6G5A5J5</accession>
<dbReference type="OrthoDB" id="10529951at2759"/>